<dbReference type="EMBL" id="CP015820">
    <property type="protein sequence ID" value="AQT42929.1"/>
    <property type="molecule type" value="Genomic_DNA"/>
</dbReference>
<gene>
    <name evidence="1" type="ORF">BBC0178_014670</name>
</gene>
<keyword evidence="2" id="KW-1185">Reference proteome</keyword>
<sequence length="57" mass="6217">MPQQWKQAALGSTPSFESACKGGLLLISLSIFRETVQSLNDPALIEERKSVVLPIAF</sequence>
<reference evidence="1 2" key="1">
    <citation type="submission" date="2016-11" db="EMBL/GenBank/DDBJ databases">
        <title>Comparative genomics of Bartonella apis.</title>
        <authorList>
            <person name="Engel P."/>
        </authorList>
    </citation>
    <scope>NUCLEOTIDE SEQUENCE [LARGE SCALE GENOMIC DNA]</scope>
    <source>
        <strain evidence="1 2">BBC0178</strain>
    </source>
</reference>
<evidence type="ECO:0000313" key="1">
    <source>
        <dbReference type="EMBL" id="AQT42929.1"/>
    </source>
</evidence>
<accession>A0A1U9MBS6</accession>
<name>A0A1U9MBS6_9HYPH</name>
<dbReference type="AlphaFoldDB" id="A0A1U9MBS6"/>
<proteinExistence type="predicted"/>
<organism evidence="1 2">
    <name type="scientific">Bartonella apihabitans</name>
    <dbReference type="NCBI Taxonomy" id="2750929"/>
    <lineage>
        <taxon>Bacteria</taxon>
        <taxon>Pseudomonadati</taxon>
        <taxon>Pseudomonadota</taxon>
        <taxon>Alphaproteobacteria</taxon>
        <taxon>Hyphomicrobiales</taxon>
        <taxon>Bartonellaceae</taxon>
        <taxon>Bartonella</taxon>
    </lineage>
</organism>
<evidence type="ECO:0000313" key="2">
    <source>
        <dbReference type="Proteomes" id="UP000189660"/>
    </source>
</evidence>
<protein>
    <submittedName>
        <fullName evidence="1">Uncharacterized protein</fullName>
    </submittedName>
</protein>
<dbReference type="KEGG" id="bapa:BBC0178_014670"/>
<dbReference type="Proteomes" id="UP000189660">
    <property type="component" value="Chromosome"/>
</dbReference>